<comment type="subcellular location">
    <subcellularLocation>
        <location evidence="1">Membrane</location>
        <topology evidence="1">Single-pass type I membrane protein</topology>
    </subcellularLocation>
</comment>
<evidence type="ECO:0000256" key="1">
    <source>
        <dbReference type="ARBA" id="ARBA00004479"/>
    </source>
</evidence>
<dbReference type="Pfam" id="PF08357">
    <property type="entry name" value="SEFIR"/>
    <property type="match status" value="1"/>
</dbReference>
<keyword evidence="5 9" id="KW-0472">Membrane</keyword>
<reference evidence="11" key="1">
    <citation type="submission" date="2025-08" db="UniProtKB">
        <authorList>
            <consortium name="Ensembl"/>
        </authorList>
    </citation>
    <scope>IDENTIFICATION</scope>
</reference>
<evidence type="ECO:0000259" key="10">
    <source>
        <dbReference type="Pfam" id="PF08357"/>
    </source>
</evidence>
<dbReference type="GO" id="GO:0030368">
    <property type="term" value="F:interleukin-17 receptor activity"/>
    <property type="evidence" value="ECO:0007669"/>
    <property type="project" value="InterPro"/>
</dbReference>
<feature type="compositionally biased region" description="Basic residues" evidence="8">
    <location>
        <begin position="512"/>
        <end position="532"/>
    </location>
</feature>
<keyword evidence="7" id="KW-0325">Glycoprotein</keyword>
<dbReference type="PANTHER" id="PTHR15583:SF21">
    <property type="entry name" value="INTERLEUKIN-17 RECEPTOR E-LIKE"/>
    <property type="match status" value="1"/>
</dbReference>
<keyword evidence="4 9" id="KW-1133">Transmembrane helix</keyword>
<evidence type="ECO:0000256" key="2">
    <source>
        <dbReference type="ARBA" id="ARBA00022692"/>
    </source>
</evidence>
<dbReference type="InterPro" id="IPR013568">
    <property type="entry name" value="SEFIR_dom"/>
</dbReference>
<feature type="region of interest" description="Disordered" evidence="8">
    <location>
        <begin position="502"/>
        <end position="552"/>
    </location>
</feature>
<dbReference type="InterPro" id="IPR039465">
    <property type="entry name" value="IL-17_rcpt-like"/>
</dbReference>
<evidence type="ECO:0000256" key="5">
    <source>
        <dbReference type="ARBA" id="ARBA00023136"/>
    </source>
</evidence>
<dbReference type="Gene3D" id="3.40.50.11530">
    <property type="match status" value="1"/>
</dbReference>
<protein>
    <recommendedName>
        <fullName evidence="10">SEFIR domain-containing protein</fullName>
    </recommendedName>
</protein>
<sequence>MLKCETSAKSLFFFLSVSLKEWSGAGLKERQLPELRLSTLHLQDMCVRVRLSVQTLLVNETLVIKFSDSETGDSDTLLMQIYSNTIRWSRSSGDQLHTARIQMRELTSHQAFWTVRYDCFPTQPGSTISVSVHTHSHQLISAHHVVEHTVPKASVTVDEHAKRFTVRMETAQRVRMSLCYKPSHAECFQITHLPETDPTLHPSVDLKLPYLVPCICVQVWRLDLRGRRIICPDFTHRRWGLITGTAVTLLAAVTVLVCIMYYLVKRRTSVWRSAERRPVLLVCSSDDAAHVAAVCSLASGLQGELLMDVRLAQWGSSLAQLGPVPWLYGQCQAVQKAGGLVLIAWSPDAHQAFLRRAKSDWVAGSQFSETGLYSAAEEEEQKCCDGEWMEKPVESSSITAPVLDAALCCLWTGLHSDGHARGFGLVCFQGLNNNSSSTYIPKQLRCVPKYCLPKDLSSLIHDLADSWDGSGEAQGSGRCWPRLLSKALSFFMSRQLAPRLEAGLPGPGLPKSSRKSVKSKRKTRRQKKRRSKVVSACLSRQKHTAPELLVKS</sequence>
<dbReference type="PANTHER" id="PTHR15583">
    <property type="entry name" value="INTERLEUKIN-17 RECEPTOR"/>
    <property type="match status" value="1"/>
</dbReference>
<dbReference type="GO" id="GO:0016020">
    <property type="term" value="C:membrane"/>
    <property type="evidence" value="ECO:0007669"/>
    <property type="project" value="UniProtKB-SubCell"/>
</dbReference>
<evidence type="ECO:0000313" key="12">
    <source>
        <dbReference type="Proteomes" id="UP000694701"/>
    </source>
</evidence>
<evidence type="ECO:0000256" key="6">
    <source>
        <dbReference type="ARBA" id="ARBA00023170"/>
    </source>
</evidence>
<proteinExistence type="predicted"/>
<keyword evidence="6" id="KW-0675">Receptor</keyword>
<dbReference type="AlphaFoldDB" id="A0A8C2L7W3"/>
<feature type="domain" description="SEFIR" evidence="10">
    <location>
        <begin position="277"/>
        <end position="463"/>
    </location>
</feature>
<evidence type="ECO:0000256" key="8">
    <source>
        <dbReference type="SAM" id="MobiDB-lite"/>
    </source>
</evidence>
<feature type="transmembrane region" description="Helical" evidence="9">
    <location>
        <begin position="239"/>
        <end position="264"/>
    </location>
</feature>
<evidence type="ECO:0000256" key="9">
    <source>
        <dbReference type="SAM" id="Phobius"/>
    </source>
</evidence>
<evidence type="ECO:0000256" key="4">
    <source>
        <dbReference type="ARBA" id="ARBA00022989"/>
    </source>
</evidence>
<evidence type="ECO:0000256" key="7">
    <source>
        <dbReference type="ARBA" id="ARBA00023180"/>
    </source>
</evidence>
<accession>A0A8C2L7W3</accession>
<organism evidence="11 12">
    <name type="scientific">Cyprinus carpio</name>
    <name type="common">Common carp</name>
    <dbReference type="NCBI Taxonomy" id="7962"/>
    <lineage>
        <taxon>Eukaryota</taxon>
        <taxon>Metazoa</taxon>
        <taxon>Chordata</taxon>
        <taxon>Craniata</taxon>
        <taxon>Vertebrata</taxon>
        <taxon>Euteleostomi</taxon>
        <taxon>Actinopterygii</taxon>
        <taxon>Neopterygii</taxon>
        <taxon>Teleostei</taxon>
        <taxon>Ostariophysi</taxon>
        <taxon>Cypriniformes</taxon>
        <taxon>Cyprinidae</taxon>
        <taxon>Cyprininae</taxon>
        <taxon>Cyprinus</taxon>
    </lineage>
</organism>
<dbReference type="Ensembl" id="ENSCCRT00020129960.1">
    <property type="protein sequence ID" value="ENSCCRP00020119268.1"/>
    <property type="gene ID" value="ENSCCRG00020053523.1"/>
</dbReference>
<dbReference type="Proteomes" id="UP000694701">
    <property type="component" value="Unplaced"/>
</dbReference>
<keyword evidence="3" id="KW-0732">Signal</keyword>
<keyword evidence="2 9" id="KW-0812">Transmembrane</keyword>
<evidence type="ECO:0000313" key="11">
    <source>
        <dbReference type="Ensembl" id="ENSCCRP00020119268.1"/>
    </source>
</evidence>
<name>A0A8C2L7W3_CYPCA</name>
<evidence type="ECO:0000256" key="3">
    <source>
        <dbReference type="ARBA" id="ARBA00022729"/>
    </source>
</evidence>